<evidence type="ECO:0000313" key="2">
    <source>
        <dbReference type="EMBL" id="MPD00922.1"/>
    </source>
</evidence>
<sequence length="60" mass="6718">MQPHTMAKTTPGIHKKKEKGGQNCSPYTTFIDGAPHILNICRPFTGYTKKSLLLFSQKLL</sequence>
<protein>
    <submittedName>
        <fullName evidence="2">Uncharacterized protein</fullName>
    </submittedName>
</protein>
<gene>
    <name evidence="2" type="ORF">E2C01_096428</name>
</gene>
<dbReference type="EMBL" id="VSRR010124953">
    <property type="protein sequence ID" value="MPD00922.1"/>
    <property type="molecule type" value="Genomic_DNA"/>
</dbReference>
<reference evidence="2 3" key="1">
    <citation type="submission" date="2019-05" db="EMBL/GenBank/DDBJ databases">
        <title>Another draft genome of Portunus trituberculatus and its Hox gene families provides insights of decapod evolution.</title>
        <authorList>
            <person name="Jeong J.-H."/>
            <person name="Song I."/>
            <person name="Kim S."/>
            <person name="Choi T."/>
            <person name="Kim D."/>
            <person name="Ryu S."/>
            <person name="Kim W."/>
        </authorList>
    </citation>
    <scope>NUCLEOTIDE SEQUENCE [LARGE SCALE GENOMIC DNA]</scope>
    <source>
        <tissue evidence="2">Muscle</tissue>
    </source>
</reference>
<evidence type="ECO:0000313" key="3">
    <source>
        <dbReference type="Proteomes" id="UP000324222"/>
    </source>
</evidence>
<comment type="caution">
    <text evidence="2">The sequence shown here is derived from an EMBL/GenBank/DDBJ whole genome shotgun (WGS) entry which is preliminary data.</text>
</comment>
<dbReference type="AlphaFoldDB" id="A0A5B7JSK0"/>
<dbReference type="Proteomes" id="UP000324222">
    <property type="component" value="Unassembled WGS sequence"/>
</dbReference>
<proteinExistence type="predicted"/>
<organism evidence="2 3">
    <name type="scientific">Portunus trituberculatus</name>
    <name type="common">Swimming crab</name>
    <name type="synonym">Neptunus trituberculatus</name>
    <dbReference type="NCBI Taxonomy" id="210409"/>
    <lineage>
        <taxon>Eukaryota</taxon>
        <taxon>Metazoa</taxon>
        <taxon>Ecdysozoa</taxon>
        <taxon>Arthropoda</taxon>
        <taxon>Crustacea</taxon>
        <taxon>Multicrustacea</taxon>
        <taxon>Malacostraca</taxon>
        <taxon>Eumalacostraca</taxon>
        <taxon>Eucarida</taxon>
        <taxon>Decapoda</taxon>
        <taxon>Pleocyemata</taxon>
        <taxon>Brachyura</taxon>
        <taxon>Eubrachyura</taxon>
        <taxon>Portunoidea</taxon>
        <taxon>Portunidae</taxon>
        <taxon>Portuninae</taxon>
        <taxon>Portunus</taxon>
    </lineage>
</organism>
<feature type="region of interest" description="Disordered" evidence="1">
    <location>
        <begin position="1"/>
        <end position="22"/>
    </location>
</feature>
<evidence type="ECO:0000256" key="1">
    <source>
        <dbReference type="SAM" id="MobiDB-lite"/>
    </source>
</evidence>
<keyword evidence="3" id="KW-1185">Reference proteome</keyword>
<name>A0A5B7JSK0_PORTR</name>
<accession>A0A5B7JSK0</accession>